<dbReference type="EMBL" id="CAVLGL010000082">
    <property type="protein sequence ID" value="CAK1587604.1"/>
    <property type="molecule type" value="Genomic_DNA"/>
</dbReference>
<proteinExistence type="predicted"/>
<accession>A0AAV1L0M7</accession>
<dbReference type="Proteomes" id="UP001314205">
    <property type="component" value="Unassembled WGS sequence"/>
</dbReference>
<feature type="signal peptide" evidence="1">
    <location>
        <begin position="1"/>
        <end position="18"/>
    </location>
</feature>
<organism evidence="2 3">
    <name type="scientific">Parnassius mnemosyne</name>
    <name type="common">clouded apollo</name>
    <dbReference type="NCBI Taxonomy" id="213953"/>
    <lineage>
        <taxon>Eukaryota</taxon>
        <taxon>Metazoa</taxon>
        <taxon>Ecdysozoa</taxon>
        <taxon>Arthropoda</taxon>
        <taxon>Hexapoda</taxon>
        <taxon>Insecta</taxon>
        <taxon>Pterygota</taxon>
        <taxon>Neoptera</taxon>
        <taxon>Endopterygota</taxon>
        <taxon>Lepidoptera</taxon>
        <taxon>Glossata</taxon>
        <taxon>Ditrysia</taxon>
        <taxon>Papilionoidea</taxon>
        <taxon>Papilionidae</taxon>
        <taxon>Parnassiinae</taxon>
        <taxon>Parnassini</taxon>
        <taxon>Parnassius</taxon>
        <taxon>Driopa</taxon>
    </lineage>
</organism>
<keyword evidence="1" id="KW-0732">Signal</keyword>
<evidence type="ECO:0000313" key="2">
    <source>
        <dbReference type="EMBL" id="CAK1587604.1"/>
    </source>
</evidence>
<feature type="chain" id="PRO_5043438264" evidence="1">
    <location>
        <begin position="19"/>
        <end position="122"/>
    </location>
</feature>
<evidence type="ECO:0000256" key="1">
    <source>
        <dbReference type="SAM" id="SignalP"/>
    </source>
</evidence>
<evidence type="ECO:0000313" key="3">
    <source>
        <dbReference type="Proteomes" id="UP001314205"/>
    </source>
</evidence>
<protein>
    <submittedName>
        <fullName evidence="2">Uncharacterized protein</fullName>
    </submittedName>
</protein>
<comment type="caution">
    <text evidence="2">The sequence shown here is derived from an EMBL/GenBank/DDBJ whole genome shotgun (WGS) entry which is preliminary data.</text>
</comment>
<name>A0AAV1L0M7_9NEOP</name>
<sequence>MRWLEVLLLCLLCCQSLAKEYENGSDDAFWISWLKNYTIEPFIIGSRNGGDKDSIPYDKIIGITKEKLSQPLKNEETLKSDSETSAFLQNIVEILKVEPPAEVEDGTGSIQEPDLIEIPIDL</sequence>
<gene>
    <name evidence="2" type="ORF">PARMNEM_LOCUS8370</name>
</gene>
<dbReference type="AlphaFoldDB" id="A0AAV1L0M7"/>
<reference evidence="2 3" key="1">
    <citation type="submission" date="2023-11" db="EMBL/GenBank/DDBJ databases">
        <authorList>
            <person name="Hedman E."/>
            <person name="Englund M."/>
            <person name="Stromberg M."/>
            <person name="Nyberg Akerstrom W."/>
            <person name="Nylinder S."/>
            <person name="Jareborg N."/>
            <person name="Kallberg Y."/>
            <person name="Kronander E."/>
        </authorList>
    </citation>
    <scope>NUCLEOTIDE SEQUENCE [LARGE SCALE GENOMIC DNA]</scope>
</reference>
<keyword evidence="3" id="KW-1185">Reference proteome</keyword>